<sequence length="156" mass="16369">MSPVPSSQLTSQAMHRCRRSRDDRGSVAIEAVVGLPAFALFIALIVMGGRVEVTRQAIEAAAYDGARTASLQRTRTDAATAARAQVATRLAALPCSTSSVVVDASGYDAPLGTTVLVGVTITCRVGLADLSLPGVPGHRLITETAYSPVDAYRERR</sequence>
<keyword evidence="4" id="KW-1185">Reference proteome</keyword>
<evidence type="ECO:0000313" key="4">
    <source>
        <dbReference type="Proteomes" id="UP001589698"/>
    </source>
</evidence>
<evidence type="ECO:0000313" key="3">
    <source>
        <dbReference type="EMBL" id="MFC0221224.1"/>
    </source>
</evidence>
<comment type="caution">
    <text evidence="3">The sequence shown here is derived from an EMBL/GenBank/DDBJ whole genome shotgun (WGS) entry which is preliminary data.</text>
</comment>
<dbReference type="RefSeq" id="WP_378516923.1">
    <property type="nucleotide sequence ID" value="NZ_CBCSDI010000028.1"/>
</dbReference>
<reference evidence="3 4" key="1">
    <citation type="submission" date="2024-09" db="EMBL/GenBank/DDBJ databases">
        <authorList>
            <person name="Sun Q."/>
            <person name="Mori K."/>
        </authorList>
    </citation>
    <scope>NUCLEOTIDE SEQUENCE [LARGE SCALE GENOMIC DNA]</scope>
    <source>
        <strain evidence="3 4">CCM 8654</strain>
    </source>
</reference>
<keyword evidence="1" id="KW-0812">Transmembrane</keyword>
<keyword evidence="1" id="KW-0472">Membrane</keyword>
<gene>
    <name evidence="3" type="ORF">ACFFJG_01925</name>
</gene>
<feature type="transmembrane region" description="Helical" evidence="1">
    <location>
        <begin position="27"/>
        <end position="47"/>
    </location>
</feature>
<name>A0ABV6DWX2_9ACTN</name>
<dbReference type="Pfam" id="PF07811">
    <property type="entry name" value="TadE"/>
    <property type="match status" value="1"/>
</dbReference>
<keyword evidence="1" id="KW-1133">Transmembrane helix</keyword>
<evidence type="ECO:0000259" key="2">
    <source>
        <dbReference type="Pfam" id="PF07811"/>
    </source>
</evidence>
<dbReference type="InterPro" id="IPR012495">
    <property type="entry name" value="TadE-like_dom"/>
</dbReference>
<feature type="domain" description="TadE-like" evidence="2">
    <location>
        <begin position="25"/>
        <end position="67"/>
    </location>
</feature>
<dbReference type="EMBL" id="JBHLXH010000001">
    <property type="protein sequence ID" value="MFC0221224.1"/>
    <property type="molecule type" value="Genomic_DNA"/>
</dbReference>
<accession>A0ABV6DWX2</accession>
<protein>
    <submittedName>
        <fullName evidence="3">TadE/TadG family type IV pilus assembly protein</fullName>
    </submittedName>
</protein>
<proteinExistence type="predicted"/>
<organism evidence="3 4">
    <name type="scientific">Nocardioides zeicaulis</name>
    <dbReference type="NCBI Taxonomy" id="1776857"/>
    <lineage>
        <taxon>Bacteria</taxon>
        <taxon>Bacillati</taxon>
        <taxon>Actinomycetota</taxon>
        <taxon>Actinomycetes</taxon>
        <taxon>Propionibacteriales</taxon>
        <taxon>Nocardioidaceae</taxon>
        <taxon>Nocardioides</taxon>
    </lineage>
</organism>
<evidence type="ECO:0000256" key="1">
    <source>
        <dbReference type="SAM" id="Phobius"/>
    </source>
</evidence>
<dbReference type="Proteomes" id="UP001589698">
    <property type="component" value="Unassembled WGS sequence"/>
</dbReference>